<evidence type="ECO:0000313" key="1">
    <source>
        <dbReference type="EMBL" id="MCD7464924.1"/>
    </source>
</evidence>
<proteinExistence type="predicted"/>
<organism evidence="1 2">
    <name type="scientific">Datura stramonium</name>
    <name type="common">Jimsonweed</name>
    <name type="synonym">Common thornapple</name>
    <dbReference type="NCBI Taxonomy" id="4076"/>
    <lineage>
        <taxon>Eukaryota</taxon>
        <taxon>Viridiplantae</taxon>
        <taxon>Streptophyta</taxon>
        <taxon>Embryophyta</taxon>
        <taxon>Tracheophyta</taxon>
        <taxon>Spermatophyta</taxon>
        <taxon>Magnoliopsida</taxon>
        <taxon>eudicotyledons</taxon>
        <taxon>Gunneridae</taxon>
        <taxon>Pentapetalae</taxon>
        <taxon>asterids</taxon>
        <taxon>lamiids</taxon>
        <taxon>Solanales</taxon>
        <taxon>Solanaceae</taxon>
        <taxon>Solanoideae</taxon>
        <taxon>Datureae</taxon>
        <taxon>Datura</taxon>
    </lineage>
</organism>
<comment type="caution">
    <text evidence="1">The sequence shown here is derived from an EMBL/GenBank/DDBJ whole genome shotgun (WGS) entry which is preliminary data.</text>
</comment>
<accession>A0ABS8T0R2</accession>
<dbReference type="Proteomes" id="UP000823775">
    <property type="component" value="Unassembled WGS sequence"/>
</dbReference>
<protein>
    <submittedName>
        <fullName evidence="1">Uncharacterized protein</fullName>
    </submittedName>
</protein>
<keyword evidence="2" id="KW-1185">Reference proteome</keyword>
<reference evidence="1 2" key="1">
    <citation type="journal article" date="2021" name="BMC Genomics">
        <title>Datura genome reveals duplications of psychoactive alkaloid biosynthetic genes and high mutation rate following tissue culture.</title>
        <authorList>
            <person name="Rajewski A."/>
            <person name="Carter-House D."/>
            <person name="Stajich J."/>
            <person name="Litt A."/>
        </authorList>
    </citation>
    <scope>NUCLEOTIDE SEQUENCE [LARGE SCALE GENOMIC DNA]</scope>
    <source>
        <strain evidence="1">AR-01</strain>
    </source>
</reference>
<evidence type="ECO:0000313" key="2">
    <source>
        <dbReference type="Proteomes" id="UP000823775"/>
    </source>
</evidence>
<dbReference type="EMBL" id="JACEIK010001003">
    <property type="protein sequence ID" value="MCD7464924.1"/>
    <property type="molecule type" value="Genomic_DNA"/>
</dbReference>
<name>A0ABS8T0R2_DATST</name>
<sequence>MGLDFVCSRLIPSRNTSEVPIEVEIVLSCIMDYVHINVGGDCADRVQMVPSIKPQHFDSLTSLYSIVDVLESKVGTLKQEVVALTAPPSTSQPNPCEHGGAPSLKHLEVTSYDWSMGYESDSKLVFDEETIISTSPTSSALECMMSILPGHWVEWRGNLPWTSFAG</sequence>
<gene>
    <name evidence="1" type="ORF">HAX54_000212</name>
</gene>